<dbReference type="EMBL" id="JAKEVY010000002">
    <property type="protein sequence ID" value="MCF1714637.1"/>
    <property type="molecule type" value="Genomic_DNA"/>
</dbReference>
<name>A0ABS9BHS6_9BACT</name>
<proteinExistence type="predicted"/>
<dbReference type="SUPFAM" id="SSF46785">
    <property type="entry name" value="Winged helix' DNA-binding domain"/>
    <property type="match status" value="1"/>
</dbReference>
<gene>
    <name evidence="2" type="ORF">L0U88_08375</name>
</gene>
<comment type="caution">
    <text evidence="2">The sequence shown here is derived from an EMBL/GenBank/DDBJ whole genome shotgun (WGS) entry which is preliminary data.</text>
</comment>
<accession>A0ABS9BHS6</accession>
<keyword evidence="3" id="KW-1185">Reference proteome</keyword>
<sequence>MPRTFIKRFQTIDRLIRNKATGTSTQLGEKLGVSRRTAIEFITVMKEMGAPVYFCKIKNSYCYKEYGSFNISFIRVQ</sequence>
<dbReference type="InterPro" id="IPR013196">
    <property type="entry name" value="HTH_11"/>
</dbReference>
<dbReference type="Pfam" id="PF08279">
    <property type="entry name" value="HTH_11"/>
    <property type="match status" value="1"/>
</dbReference>
<evidence type="ECO:0000313" key="2">
    <source>
        <dbReference type="EMBL" id="MCF1714637.1"/>
    </source>
</evidence>
<reference evidence="2 3" key="1">
    <citation type="submission" date="2022-01" db="EMBL/GenBank/DDBJ databases">
        <title>Flavihumibacter sp. nov., isolated from sediment of a river.</title>
        <authorList>
            <person name="Liu H."/>
        </authorList>
    </citation>
    <scope>NUCLEOTIDE SEQUENCE [LARGE SCALE GENOMIC DNA]</scope>
    <source>
        <strain evidence="2 3">RY-1</strain>
    </source>
</reference>
<dbReference type="RefSeq" id="WP_234865486.1">
    <property type="nucleotide sequence ID" value="NZ_JAKEVY010000002.1"/>
</dbReference>
<protein>
    <submittedName>
        <fullName evidence="2">Helix-turn-helix domain-containing protein</fullName>
    </submittedName>
</protein>
<dbReference type="Proteomes" id="UP001200145">
    <property type="component" value="Unassembled WGS sequence"/>
</dbReference>
<evidence type="ECO:0000259" key="1">
    <source>
        <dbReference type="Pfam" id="PF08279"/>
    </source>
</evidence>
<feature type="domain" description="Helix-turn-helix type 11" evidence="1">
    <location>
        <begin position="8"/>
        <end position="53"/>
    </location>
</feature>
<dbReference type="InterPro" id="IPR036390">
    <property type="entry name" value="WH_DNA-bd_sf"/>
</dbReference>
<organism evidence="2 3">
    <name type="scientific">Flavihumibacter fluminis</name>
    <dbReference type="NCBI Taxonomy" id="2909236"/>
    <lineage>
        <taxon>Bacteria</taxon>
        <taxon>Pseudomonadati</taxon>
        <taxon>Bacteroidota</taxon>
        <taxon>Chitinophagia</taxon>
        <taxon>Chitinophagales</taxon>
        <taxon>Chitinophagaceae</taxon>
        <taxon>Flavihumibacter</taxon>
    </lineage>
</organism>
<evidence type="ECO:0000313" key="3">
    <source>
        <dbReference type="Proteomes" id="UP001200145"/>
    </source>
</evidence>